<dbReference type="Proteomes" id="UP000738359">
    <property type="component" value="Unassembled WGS sequence"/>
</dbReference>
<dbReference type="EMBL" id="JAAAHY010002440">
    <property type="protein sequence ID" value="KAF9944462.1"/>
    <property type="molecule type" value="Genomic_DNA"/>
</dbReference>
<evidence type="ECO:0000313" key="1">
    <source>
        <dbReference type="EMBL" id="KAF9944462.1"/>
    </source>
</evidence>
<name>A0A9P6IR59_MORAP</name>
<gene>
    <name evidence="1" type="ORF">BGZ70_004627</name>
</gene>
<accession>A0A9P6IR59</accession>
<protein>
    <submittedName>
        <fullName evidence="1">Uncharacterized protein</fullName>
    </submittedName>
</protein>
<comment type="caution">
    <text evidence="1">The sequence shown here is derived from an EMBL/GenBank/DDBJ whole genome shotgun (WGS) entry which is preliminary data.</text>
</comment>
<proteinExistence type="predicted"/>
<organism evidence="1 2">
    <name type="scientific">Mortierella alpina</name>
    <name type="common">Oleaginous fungus</name>
    <name type="synonym">Mortierella renispora</name>
    <dbReference type="NCBI Taxonomy" id="64518"/>
    <lineage>
        <taxon>Eukaryota</taxon>
        <taxon>Fungi</taxon>
        <taxon>Fungi incertae sedis</taxon>
        <taxon>Mucoromycota</taxon>
        <taxon>Mortierellomycotina</taxon>
        <taxon>Mortierellomycetes</taxon>
        <taxon>Mortierellales</taxon>
        <taxon>Mortierellaceae</taxon>
        <taxon>Mortierella</taxon>
    </lineage>
</organism>
<keyword evidence="2" id="KW-1185">Reference proteome</keyword>
<evidence type="ECO:0000313" key="2">
    <source>
        <dbReference type="Proteomes" id="UP000738359"/>
    </source>
</evidence>
<feature type="non-terminal residue" evidence="1">
    <location>
        <position position="61"/>
    </location>
</feature>
<reference evidence="1" key="1">
    <citation type="journal article" date="2020" name="Fungal Divers.">
        <title>Resolving the Mortierellaceae phylogeny through synthesis of multi-gene phylogenetics and phylogenomics.</title>
        <authorList>
            <person name="Vandepol N."/>
            <person name="Liber J."/>
            <person name="Desiro A."/>
            <person name="Na H."/>
            <person name="Kennedy M."/>
            <person name="Barry K."/>
            <person name="Grigoriev I.V."/>
            <person name="Miller A.N."/>
            <person name="O'Donnell K."/>
            <person name="Stajich J.E."/>
            <person name="Bonito G."/>
        </authorList>
    </citation>
    <scope>NUCLEOTIDE SEQUENCE</scope>
    <source>
        <strain evidence="1">CK1249</strain>
    </source>
</reference>
<dbReference type="AlphaFoldDB" id="A0A9P6IR59"/>
<sequence>TLAGSRNAFAPWNSWELSSATSNQCCIQISRIPCALKSTSTIQRPSNLPPRTFQRSGYRCV</sequence>
<feature type="non-terminal residue" evidence="1">
    <location>
        <position position="1"/>
    </location>
</feature>